<comment type="similarity">
    <text evidence="1">Belongs to the sigma-70 factor family. ECF subfamily.</text>
</comment>
<evidence type="ECO:0000313" key="9">
    <source>
        <dbReference type="Proteomes" id="UP000647241"/>
    </source>
</evidence>
<dbReference type="AlphaFoldDB" id="A0A917LZA0"/>
<keyword evidence="9" id="KW-1185">Reference proteome</keyword>
<feature type="domain" description="RNA polymerase sigma-70 region 2" evidence="6">
    <location>
        <begin position="32"/>
        <end position="96"/>
    </location>
</feature>
<reference evidence="8" key="1">
    <citation type="journal article" date="2014" name="Int. J. Syst. Evol. Microbiol.">
        <title>Complete genome sequence of Corynebacterium casei LMG S-19264T (=DSM 44701T), isolated from a smear-ripened cheese.</title>
        <authorList>
            <consortium name="US DOE Joint Genome Institute (JGI-PGF)"/>
            <person name="Walter F."/>
            <person name="Albersmeier A."/>
            <person name="Kalinowski J."/>
            <person name="Ruckert C."/>
        </authorList>
    </citation>
    <scope>NUCLEOTIDE SEQUENCE</scope>
    <source>
        <strain evidence="8">CGMCC 1.12997</strain>
    </source>
</reference>
<keyword evidence="2" id="KW-0805">Transcription regulation</keyword>
<proteinExistence type="inferred from homology"/>
<evidence type="ECO:0000259" key="7">
    <source>
        <dbReference type="Pfam" id="PF08281"/>
    </source>
</evidence>
<dbReference type="CDD" id="cd06171">
    <property type="entry name" value="Sigma70_r4"/>
    <property type="match status" value="1"/>
</dbReference>
<keyword evidence="5" id="KW-0804">Transcription</keyword>
<evidence type="ECO:0008006" key="10">
    <source>
        <dbReference type="Google" id="ProtNLM"/>
    </source>
</evidence>
<dbReference type="InterPro" id="IPR014284">
    <property type="entry name" value="RNA_pol_sigma-70_dom"/>
</dbReference>
<name>A0A917LZA0_9BACT</name>
<dbReference type="SUPFAM" id="SSF88946">
    <property type="entry name" value="Sigma2 domain of RNA polymerase sigma factors"/>
    <property type="match status" value="1"/>
</dbReference>
<gene>
    <name evidence="8" type="ORF">GCM10011585_06910</name>
</gene>
<keyword evidence="3" id="KW-0731">Sigma factor</keyword>
<evidence type="ECO:0000256" key="3">
    <source>
        <dbReference type="ARBA" id="ARBA00023082"/>
    </source>
</evidence>
<dbReference type="Proteomes" id="UP000647241">
    <property type="component" value="Unassembled WGS sequence"/>
</dbReference>
<accession>A0A917LZA0</accession>
<dbReference type="InterPro" id="IPR013249">
    <property type="entry name" value="RNA_pol_sigma70_r4_t2"/>
</dbReference>
<sequence>MPTIVKTDALMAPLRWRERDSFAMGEEAFESLYEATAPPLLAYLVGVTGRRDVADDVLQETYCRFLVRQPAAMAQDHARRYLFRIASNLLRDRWRRIEERQIAEDEPLLDANAPDLNLQMDVRRAMRALKPRERELLWLAYVEGMSHAEIAESTGLGAMSVRLLLFRARRKAALLLQPGEEKA</sequence>
<dbReference type="GO" id="GO:0003677">
    <property type="term" value="F:DNA binding"/>
    <property type="evidence" value="ECO:0007669"/>
    <property type="project" value="UniProtKB-KW"/>
</dbReference>
<dbReference type="RefSeq" id="WP_263369051.1">
    <property type="nucleotide sequence ID" value="NZ_JAGSYJ010000001.1"/>
</dbReference>
<evidence type="ECO:0000256" key="5">
    <source>
        <dbReference type="ARBA" id="ARBA00023163"/>
    </source>
</evidence>
<evidence type="ECO:0000256" key="1">
    <source>
        <dbReference type="ARBA" id="ARBA00010641"/>
    </source>
</evidence>
<feature type="domain" description="RNA polymerase sigma factor 70 region 4 type 2" evidence="7">
    <location>
        <begin position="120"/>
        <end position="171"/>
    </location>
</feature>
<dbReference type="InterPro" id="IPR039425">
    <property type="entry name" value="RNA_pol_sigma-70-like"/>
</dbReference>
<dbReference type="PANTHER" id="PTHR43133:SF8">
    <property type="entry name" value="RNA POLYMERASE SIGMA FACTOR HI_1459-RELATED"/>
    <property type="match status" value="1"/>
</dbReference>
<dbReference type="Pfam" id="PF04542">
    <property type="entry name" value="Sigma70_r2"/>
    <property type="match status" value="1"/>
</dbReference>
<dbReference type="SUPFAM" id="SSF88659">
    <property type="entry name" value="Sigma3 and sigma4 domains of RNA polymerase sigma factors"/>
    <property type="match status" value="1"/>
</dbReference>
<dbReference type="Pfam" id="PF08281">
    <property type="entry name" value="Sigma70_r4_2"/>
    <property type="match status" value="1"/>
</dbReference>
<dbReference type="EMBL" id="BMGT01000001">
    <property type="protein sequence ID" value="GGG67617.1"/>
    <property type="molecule type" value="Genomic_DNA"/>
</dbReference>
<dbReference type="GO" id="GO:0016987">
    <property type="term" value="F:sigma factor activity"/>
    <property type="evidence" value="ECO:0007669"/>
    <property type="project" value="UniProtKB-KW"/>
</dbReference>
<dbReference type="Gene3D" id="1.10.1740.10">
    <property type="match status" value="1"/>
</dbReference>
<dbReference type="InterPro" id="IPR013325">
    <property type="entry name" value="RNA_pol_sigma_r2"/>
</dbReference>
<dbReference type="NCBIfam" id="TIGR02937">
    <property type="entry name" value="sigma70-ECF"/>
    <property type="match status" value="1"/>
</dbReference>
<dbReference type="Gene3D" id="1.10.10.10">
    <property type="entry name" value="Winged helix-like DNA-binding domain superfamily/Winged helix DNA-binding domain"/>
    <property type="match status" value="1"/>
</dbReference>
<keyword evidence="4" id="KW-0238">DNA-binding</keyword>
<evidence type="ECO:0000256" key="4">
    <source>
        <dbReference type="ARBA" id="ARBA00023125"/>
    </source>
</evidence>
<dbReference type="GO" id="GO:0006352">
    <property type="term" value="P:DNA-templated transcription initiation"/>
    <property type="evidence" value="ECO:0007669"/>
    <property type="project" value="InterPro"/>
</dbReference>
<dbReference type="InterPro" id="IPR036388">
    <property type="entry name" value="WH-like_DNA-bd_sf"/>
</dbReference>
<dbReference type="InterPro" id="IPR013324">
    <property type="entry name" value="RNA_pol_sigma_r3/r4-like"/>
</dbReference>
<evidence type="ECO:0000259" key="6">
    <source>
        <dbReference type="Pfam" id="PF04542"/>
    </source>
</evidence>
<protein>
    <recommendedName>
        <fullName evidence="10">RNA polymerase sigma-70 factor (ECF subfamily)</fullName>
    </recommendedName>
</protein>
<comment type="caution">
    <text evidence="8">The sequence shown here is derived from an EMBL/GenBank/DDBJ whole genome shotgun (WGS) entry which is preliminary data.</text>
</comment>
<evidence type="ECO:0000256" key="2">
    <source>
        <dbReference type="ARBA" id="ARBA00023015"/>
    </source>
</evidence>
<reference evidence="8" key="2">
    <citation type="submission" date="2020-09" db="EMBL/GenBank/DDBJ databases">
        <authorList>
            <person name="Sun Q."/>
            <person name="Zhou Y."/>
        </authorList>
    </citation>
    <scope>NUCLEOTIDE SEQUENCE</scope>
    <source>
        <strain evidence="8">CGMCC 1.12997</strain>
    </source>
</reference>
<dbReference type="PANTHER" id="PTHR43133">
    <property type="entry name" value="RNA POLYMERASE ECF-TYPE SIGMA FACTO"/>
    <property type="match status" value="1"/>
</dbReference>
<dbReference type="InterPro" id="IPR007627">
    <property type="entry name" value="RNA_pol_sigma70_r2"/>
</dbReference>
<evidence type="ECO:0000313" key="8">
    <source>
        <dbReference type="EMBL" id="GGG67617.1"/>
    </source>
</evidence>
<organism evidence="8 9">
    <name type="scientific">Edaphobacter dinghuensis</name>
    <dbReference type="NCBI Taxonomy" id="1560005"/>
    <lineage>
        <taxon>Bacteria</taxon>
        <taxon>Pseudomonadati</taxon>
        <taxon>Acidobacteriota</taxon>
        <taxon>Terriglobia</taxon>
        <taxon>Terriglobales</taxon>
        <taxon>Acidobacteriaceae</taxon>
        <taxon>Edaphobacter</taxon>
    </lineage>
</organism>